<reference evidence="4 5" key="1">
    <citation type="submission" date="2024-10" db="EMBL/GenBank/DDBJ databases">
        <title>Updated reference genomes for cyclostephanoid diatoms.</title>
        <authorList>
            <person name="Roberts W.R."/>
            <person name="Alverson A.J."/>
        </authorList>
    </citation>
    <scope>NUCLEOTIDE SEQUENCE [LARGE SCALE GENOMIC DNA]</scope>
    <source>
        <strain evidence="4 5">AJA010-31</strain>
    </source>
</reference>
<comment type="caution">
    <text evidence="4">The sequence shown here is derived from an EMBL/GenBank/DDBJ whole genome shotgun (WGS) entry which is preliminary data.</text>
</comment>
<keyword evidence="3" id="KW-0812">Transmembrane</keyword>
<feature type="region of interest" description="Disordered" evidence="2">
    <location>
        <begin position="1"/>
        <end position="22"/>
    </location>
</feature>
<organism evidence="4 5">
    <name type="scientific">Cyclotella atomus</name>
    <dbReference type="NCBI Taxonomy" id="382360"/>
    <lineage>
        <taxon>Eukaryota</taxon>
        <taxon>Sar</taxon>
        <taxon>Stramenopiles</taxon>
        <taxon>Ochrophyta</taxon>
        <taxon>Bacillariophyta</taxon>
        <taxon>Coscinodiscophyceae</taxon>
        <taxon>Thalassiosirophycidae</taxon>
        <taxon>Stephanodiscales</taxon>
        <taxon>Stephanodiscaceae</taxon>
        <taxon>Cyclotella</taxon>
    </lineage>
</organism>
<dbReference type="InterPro" id="IPR032675">
    <property type="entry name" value="LRR_dom_sf"/>
</dbReference>
<dbReference type="SUPFAM" id="SSF52058">
    <property type="entry name" value="L domain-like"/>
    <property type="match status" value="1"/>
</dbReference>
<proteinExistence type="predicted"/>
<dbReference type="Gene3D" id="3.80.10.10">
    <property type="entry name" value="Ribonuclease Inhibitor"/>
    <property type="match status" value="1"/>
</dbReference>
<keyword evidence="3" id="KW-0472">Membrane</keyword>
<name>A0ABD3Q361_9STRA</name>
<evidence type="ECO:0000313" key="4">
    <source>
        <dbReference type="EMBL" id="KAL3794605.1"/>
    </source>
</evidence>
<evidence type="ECO:0000313" key="5">
    <source>
        <dbReference type="Proteomes" id="UP001530400"/>
    </source>
</evidence>
<dbReference type="Pfam" id="PF00560">
    <property type="entry name" value="LRR_1"/>
    <property type="match status" value="1"/>
</dbReference>
<evidence type="ECO:0000256" key="2">
    <source>
        <dbReference type="SAM" id="MobiDB-lite"/>
    </source>
</evidence>
<evidence type="ECO:0000256" key="1">
    <source>
        <dbReference type="ARBA" id="ARBA00022729"/>
    </source>
</evidence>
<dbReference type="EMBL" id="JALLPJ020000348">
    <property type="protein sequence ID" value="KAL3794605.1"/>
    <property type="molecule type" value="Genomic_DNA"/>
</dbReference>
<dbReference type="InterPro" id="IPR001611">
    <property type="entry name" value="Leu-rich_rpt"/>
</dbReference>
<dbReference type="PANTHER" id="PTHR47988">
    <property type="entry name" value="SOMATIC EMBRYOGENESIS RECEPTOR KINASE 1"/>
    <property type="match status" value="1"/>
</dbReference>
<keyword evidence="1" id="KW-0732">Signal</keyword>
<accession>A0ABD3Q361</accession>
<evidence type="ECO:0000256" key="3">
    <source>
        <dbReference type="SAM" id="Phobius"/>
    </source>
</evidence>
<dbReference type="AlphaFoldDB" id="A0ABD3Q361"/>
<sequence>MDMSERVEFSAPNADEDSVGSNVGRSMSAFGGDMEHATCEDRLANACNAIPLIEAWAVDEQSLYIAEQVVEIETCDVEEDIVSEEEDYTAEQVTGCYTFNAKAIAGLCTLILIALGIALYSVLKPNPSPPITTTTTSMVTPTSHVKSQQNNAAAPETLLIDSSTTATQMTTKTTPAITTEVTTATKALLPRETQIKDELEENILRRGLCCISALYWLLYKDGMALQATNSNLGQRYILALLAFEFGNLFQTECSWDLVSCNGKGNVMGLELGSENITGTLPPEIGGLKSLEYLGLQHNALIGSIPPEIGELRVLNMLDLWDNKLRGSSTRTRWS</sequence>
<keyword evidence="3" id="KW-1133">Transmembrane helix</keyword>
<feature type="transmembrane region" description="Helical" evidence="3">
    <location>
        <begin position="103"/>
        <end position="123"/>
    </location>
</feature>
<dbReference type="Proteomes" id="UP001530400">
    <property type="component" value="Unassembled WGS sequence"/>
</dbReference>
<keyword evidence="5" id="KW-1185">Reference proteome</keyword>
<gene>
    <name evidence="4" type="ORF">ACHAWO_008334</name>
</gene>
<protein>
    <submittedName>
        <fullName evidence="4">Uncharacterized protein</fullName>
    </submittedName>
</protein>